<dbReference type="SUPFAM" id="SSF52743">
    <property type="entry name" value="Subtilisin-like"/>
    <property type="match status" value="1"/>
</dbReference>
<evidence type="ECO:0000256" key="1">
    <source>
        <dbReference type="ARBA" id="ARBA00022670"/>
    </source>
</evidence>
<keyword evidence="12" id="KW-1185">Reference proteome</keyword>
<dbReference type="Pfam" id="PF00023">
    <property type="entry name" value="Ank"/>
    <property type="match status" value="1"/>
</dbReference>
<dbReference type="PROSITE" id="PS00136">
    <property type="entry name" value="SUBTILASE_ASP"/>
    <property type="match status" value="1"/>
</dbReference>
<dbReference type="InterPro" id="IPR036770">
    <property type="entry name" value="Ankyrin_rpt-contain_sf"/>
</dbReference>
<dbReference type="InterPro" id="IPR022398">
    <property type="entry name" value="Peptidase_S8_His-AS"/>
</dbReference>
<protein>
    <recommendedName>
        <fullName evidence="10">Peptidase S8/S53 domain-containing protein</fullName>
    </recommendedName>
</protein>
<evidence type="ECO:0000313" key="12">
    <source>
        <dbReference type="Proteomes" id="UP001251528"/>
    </source>
</evidence>
<accession>A0AAJ0CML5</accession>
<dbReference type="Gene3D" id="3.40.50.200">
    <property type="entry name" value="Peptidase S8/S53 domain"/>
    <property type="match status" value="1"/>
</dbReference>
<dbReference type="PROSITE" id="PS00138">
    <property type="entry name" value="SUBTILASE_SER"/>
    <property type="match status" value="1"/>
</dbReference>
<feature type="domain" description="Peptidase S8/S53" evidence="10">
    <location>
        <begin position="483"/>
        <end position="751"/>
    </location>
</feature>
<dbReference type="Gene3D" id="1.25.40.20">
    <property type="entry name" value="Ankyrin repeat-containing domain"/>
    <property type="match status" value="3"/>
</dbReference>
<keyword evidence="4 7" id="KW-0720">Serine protease</keyword>
<dbReference type="EMBL" id="JASWJB010000171">
    <property type="protein sequence ID" value="KAK2594367.1"/>
    <property type="molecule type" value="Genomic_DNA"/>
</dbReference>
<dbReference type="GO" id="GO:0006508">
    <property type="term" value="P:proteolysis"/>
    <property type="evidence" value="ECO:0007669"/>
    <property type="project" value="UniProtKB-KW"/>
</dbReference>
<dbReference type="InterPro" id="IPR023828">
    <property type="entry name" value="Peptidase_S8_Ser-AS"/>
</dbReference>
<name>A0AAJ0CML5_9HYPO</name>
<evidence type="ECO:0000256" key="5">
    <source>
        <dbReference type="ARBA" id="ARBA00023043"/>
    </source>
</evidence>
<evidence type="ECO:0000313" key="11">
    <source>
        <dbReference type="EMBL" id="KAK2594367.1"/>
    </source>
</evidence>
<feature type="active site" description="Charge relay system" evidence="7">
    <location>
        <position position="548"/>
    </location>
</feature>
<feature type="compositionally biased region" description="Basic and acidic residues" evidence="9">
    <location>
        <begin position="575"/>
        <end position="590"/>
    </location>
</feature>
<feature type="repeat" description="ANK" evidence="6">
    <location>
        <begin position="295"/>
        <end position="323"/>
    </location>
</feature>
<keyword evidence="5 6" id="KW-0040">ANK repeat</keyword>
<dbReference type="Proteomes" id="UP001251528">
    <property type="component" value="Unassembled WGS sequence"/>
</dbReference>
<dbReference type="InterPro" id="IPR036852">
    <property type="entry name" value="Peptidase_S8/S53_dom_sf"/>
</dbReference>
<proteinExistence type="inferred from homology"/>
<dbReference type="PROSITE" id="PS00137">
    <property type="entry name" value="SUBTILASE_HIS"/>
    <property type="match status" value="1"/>
</dbReference>
<dbReference type="PANTHER" id="PTHR24123:SF33">
    <property type="entry name" value="PROTEIN HOS4"/>
    <property type="match status" value="1"/>
</dbReference>
<evidence type="ECO:0000259" key="10">
    <source>
        <dbReference type="Pfam" id="PF00082"/>
    </source>
</evidence>
<dbReference type="InterPro" id="IPR015500">
    <property type="entry name" value="Peptidase_S8_subtilisin-rel"/>
</dbReference>
<feature type="repeat" description="ANK" evidence="6">
    <location>
        <begin position="177"/>
        <end position="209"/>
    </location>
</feature>
<dbReference type="Pfam" id="PF12796">
    <property type="entry name" value="Ank_2"/>
    <property type="match status" value="3"/>
</dbReference>
<dbReference type="PROSITE" id="PS51892">
    <property type="entry name" value="SUBTILASE"/>
    <property type="match status" value="1"/>
</dbReference>
<feature type="compositionally biased region" description="Basic and acidic residues" evidence="9">
    <location>
        <begin position="390"/>
        <end position="399"/>
    </location>
</feature>
<keyword evidence="2" id="KW-0677">Repeat</keyword>
<evidence type="ECO:0000256" key="2">
    <source>
        <dbReference type="ARBA" id="ARBA00022737"/>
    </source>
</evidence>
<dbReference type="SMART" id="SM00248">
    <property type="entry name" value="ANK"/>
    <property type="match status" value="7"/>
</dbReference>
<dbReference type="PRINTS" id="PR00723">
    <property type="entry name" value="SUBTILISIN"/>
</dbReference>
<feature type="region of interest" description="Disordered" evidence="9">
    <location>
        <begin position="383"/>
        <end position="421"/>
    </location>
</feature>
<dbReference type="PANTHER" id="PTHR24123">
    <property type="entry name" value="ANKYRIN REPEAT-CONTAINING"/>
    <property type="match status" value="1"/>
</dbReference>
<keyword evidence="1 7" id="KW-0645">Protease</keyword>
<feature type="active site" description="Charge relay system" evidence="7">
    <location>
        <position position="715"/>
    </location>
</feature>
<comment type="caution">
    <text evidence="11">The sequence shown here is derived from an EMBL/GenBank/DDBJ whole genome shotgun (WGS) entry which is preliminary data.</text>
</comment>
<dbReference type="InterPro" id="IPR023827">
    <property type="entry name" value="Peptidase_S8_Asp-AS"/>
</dbReference>
<feature type="active site" description="Charge relay system" evidence="7">
    <location>
        <position position="489"/>
    </location>
</feature>
<dbReference type="PROSITE" id="PS50297">
    <property type="entry name" value="ANK_REP_REGION"/>
    <property type="match status" value="3"/>
</dbReference>
<evidence type="ECO:0000256" key="7">
    <source>
        <dbReference type="PROSITE-ProRule" id="PRU01240"/>
    </source>
</evidence>
<dbReference type="GO" id="GO:0004252">
    <property type="term" value="F:serine-type endopeptidase activity"/>
    <property type="evidence" value="ECO:0007669"/>
    <property type="project" value="UniProtKB-UniRule"/>
</dbReference>
<reference evidence="11" key="1">
    <citation type="submission" date="2023-06" db="EMBL/GenBank/DDBJ databases">
        <title>Conoideocrella luteorostrata (Hypocreales: Clavicipitaceae), a potential biocontrol fungus for elongate hemlock scale in United States Christmas tree production areas.</title>
        <authorList>
            <person name="Barrett H."/>
            <person name="Lovett B."/>
            <person name="Macias A.M."/>
            <person name="Stajich J.E."/>
            <person name="Kasson M.T."/>
        </authorList>
    </citation>
    <scope>NUCLEOTIDE SEQUENCE</scope>
    <source>
        <strain evidence="11">ARSEF 14590</strain>
    </source>
</reference>
<evidence type="ECO:0000256" key="8">
    <source>
        <dbReference type="RuleBase" id="RU003355"/>
    </source>
</evidence>
<comment type="similarity">
    <text evidence="7 8">Belongs to the peptidase S8 family.</text>
</comment>
<keyword evidence="3 7" id="KW-0378">Hydrolase</keyword>
<dbReference type="InterPro" id="IPR002110">
    <property type="entry name" value="Ankyrin_rpt"/>
</dbReference>
<dbReference type="SUPFAM" id="SSF48403">
    <property type="entry name" value="Ankyrin repeat"/>
    <property type="match status" value="1"/>
</dbReference>
<dbReference type="PROSITE" id="PS50088">
    <property type="entry name" value="ANK_REPEAT"/>
    <property type="match status" value="4"/>
</dbReference>
<evidence type="ECO:0000256" key="3">
    <source>
        <dbReference type="ARBA" id="ARBA00022801"/>
    </source>
</evidence>
<evidence type="ECO:0000256" key="9">
    <source>
        <dbReference type="SAM" id="MobiDB-lite"/>
    </source>
</evidence>
<sequence>MPEPDLKARPVSQALSDFLKQNKLDPDKRRDDRGTAIHLAVLEEKHGAVAELLALYREDCLNARDKAGKKKNRTPLQNAAQLGFNAIVTTLLESGADVNAKTKAKWTALILASQAGQAETVKILLKHNVAIDAQAEIARDGDRAGLAAIHVAAELKSPATLLQLLWHGARVDVATADGDTPLHCAVKARCGAAISFLRFHGASMYVTNRNGESPRDLIYELLNAGEGMFKHHLNCWVPDANQQFITCIDGDKNNPDLPRAIHRAVEKDLRGAVIYLLHMDPYLREAKSPGGLYRPLHVAAKLGLTEQILILVNHGAEVNCKARRDWTPLMLAAEHGHGDAVRTLLQCKANVMLKNKDGNSAALLAMKSGLSIPGLLPTFRHVPSDQVPRLNDKPVDNGKKLPVPDGSKNDRAPSPGWNAEPEAGELYALSDATRGEASNPSPKNAQHVKKLFSDLERTWYEKIQWSPEDDRRKSHGPDWSGPVKIAILDTGIDLEHEDFQRPARRTSKLGNAAVKRLPEVPQRKRIKAYRNFVGGPGEEEDVSDLVGHGTHIAGIILSTVPRAELYIAKTSLGEDQQRTKQGSHTEEGVRRKTRRPVQEALQWAIEQGVDIINLSLGFSYESSYDLTNTLEEANHKGIIVFAAAANHSNREAIAWPARDRDLAICVTSGDELGNLSRFAPSGNKTLPVFITHGEDVWSQWPTKLGGGFRPMSGTSVATPIAVGMAAMILAFLNTTSTWSPEQKRQWLDRSKERRLRSTRGMGRLLEHICRDRNGLRILSPKLMWEDDPDARPLYILSLISLAFRLPG</sequence>
<gene>
    <name evidence="11" type="ORF">QQS21_007927</name>
</gene>
<organism evidence="11 12">
    <name type="scientific">Conoideocrella luteorostrata</name>
    <dbReference type="NCBI Taxonomy" id="1105319"/>
    <lineage>
        <taxon>Eukaryota</taxon>
        <taxon>Fungi</taxon>
        <taxon>Dikarya</taxon>
        <taxon>Ascomycota</taxon>
        <taxon>Pezizomycotina</taxon>
        <taxon>Sordariomycetes</taxon>
        <taxon>Hypocreomycetidae</taxon>
        <taxon>Hypocreales</taxon>
        <taxon>Clavicipitaceae</taxon>
        <taxon>Conoideocrella</taxon>
    </lineage>
</organism>
<feature type="region of interest" description="Disordered" evidence="9">
    <location>
        <begin position="574"/>
        <end position="593"/>
    </location>
</feature>
<feature type="repeat" description="ANK" evidence="6">
    <location>
        <begin position="324"/>
        <end position="356"/>
    </location>
</feature>
<dbReference type="InterPro" id="IPR051165">
    <property type="entry name" value="Multifunctional_ANK_Repeat"/>
</dbReference>
<dbReference type="InterPro" id="IPR000209">
    <property type="entry name" value="Peptidase_S8/S53_dom"/>
</dbReference>
<dbReference type="Pfam" id="PF00082">
    <property type="entry name" value="Peptidase_S8"/>
    <property type="match status" value="1"/>
</dbReference>
<dbReference type="AlphaFoldDB" id="A0AAJ0CML5"/>
<feature type="repeat" description="ANK" evidence="6">
    <location>
        <begin position="71"/>
        <end position="103"/>
    </location>
</feature>
<evidence type="ECO:0000256" key="6">
    <source>
        <dbReference type="PROSITE-ProRule" id="PRU00023"/>
    </source>
</evidence>
<evidence type="ECO:0000256" key="4">
    <source>
        <dbReference type="ARBA" id="ARBA00022825"/>
    </source>
</evidence>